<dbReference type="AlphaFoldDB" id="A0A0E2B161"/>
<dbReference type="Proteomes" id="UP000006253">
    <property type="component" value="Unassembled WGS sequence"/>
</dbReference>
<protein>
    <submittedName>
        <fullName evidence="1">Uncharacterized protein</fullName>
    </submittedName>
</protein>
<proteinExistence type="predicted"/>
<sequence>MKIFRIQLPVFRFKIRYKYDNVLVVDIPSTYLDYLGHKIGISISL</sequence>
<name>A0A0E2B161_9LEPT</name>
<dbReference type="EMBL" id="AHMY02000051">
    <property type="protein sequence ID" value="EKO14874.1"/>
    <property type="molecule type" value="Genomic_DNA"/>
</dbReference>
<evidence type="ECO:0000313" key="1">
    <source>
        <dbReference type="EMBL" id="EKO14874.1"/>
    </source>
</evidence>
<gene>
    <name evidence="1" type="ORF">LEP1GSC081_1385</name>
</gene>
<evidence type="ECO:0000313" key="2">
    <source>
        <dbReference type="Proteomes" id="UP000006253"/>
    </source>
</evidence>
<comment type="caution">
    <text evidence="1">The sequence shown here is derived from an EMBL/GenBank/DDBJ whole genome shotgun (WGS) entry which is preliminary data.</text>
</comment>
<accession>A0A0E2B161</accession>
<organism evidence="1 2">
    <name type="scientific">Leptospira kirschneri str. H1</name>
    <dbReference type="NCBI Taxonomy" id="1049966"/>
    <lineage>
        <taxon>Bacteria</taxon>
        <taxon>Pseudomonadati</taxon>
        <taxon>Spirochaetota</taxon>
        <taxon>Spirochaetia</taxon>
        <taxon>Leptospirales</taxon>
        <taxon>Leptospiraceae</taxon>
        <taxon>Leptospira</taxon>
    </lineage>
</organism>
<reference evidence="1 2" key="1">
    <citation type="submission" date="2012-10" db="EMBL/GenBank/DDBJ databases">
        <authorList>
            <person name="Harkins D.M."/>
            <person name="Durkin A.S."/>
            <person name="Brinkac L.M."/>
            <person name="Selengut J.D."/>
            <person name="Sanka R."/>
            <person name="DePew J."/>
            <person name="Purushe J."/>
            <person name="Peacock S.J."/>
            <person name="Thaipadungpanit J."/>
            <person name="Wuthiekanun V.W."/>
            <person name="Day N.P."/>
            <person name="Vinetz J.M."/>
            <person name="Sutton G.G."/>
            <person name="Nelson W.C."/>
            <person name="Fouts D.E."/>
        </authorList>
    </citation>
    <scope>NUCLEOTIDE SEQUENCE [LARGE SCALE GENOMIC DNA]</scope>
    <source>
        <strain evidence="1 2">H1</strain>
    </source>
</reference>